<accession>A0ABD3GDB5</accession>
<gene>
    <name evidence="1" type="ORF">R1sor_026520</name>
</gene>
<protein>
    <submittedName>
        <fullName evidence="1">Uncharacterized protein</fullName>
    </submittedName>
</protein>
<reference evidence="1 2" key="1">
    <citation type="submission" date="2024-09" db="EMBL/GenBank/DDBJ databases">
        <title>Chromosome-scale assembly of Riccia sorocarpa.</title>
        <authorList>
            <person name="Paukszto L."/>
        </authorList>
    </citation>
    <scope>NUCLEOTIDE SEQUENCE [LARGE SCALE GENOMIC DNA]</scope>
    <source>
        <strain evidence="1">LP-2024</strain>
        <tissue evidence="1">Aerial parts of the thallus</tissue>
    </source>
</reference>
<dbReference type="AlphaFoldDB" id="A0ABD3GDB5"/>
<keyword evidence="2" id="KW-1185">Reference proteome</keyword>
<dbReference type="EMBL" id="JBJQOH010000008">
    <property type="protein sequence ID" value="KAL3676572.1"/>
    <property type="molecule type" value="Genomic_DNA"/>
</dbReference>
<evidence type="ECO:0000313" key="1">
    <source>
        <dbReference type="EMBL" id="KAL3676572.1"/>
    </source>
</evidence>
<comment type="caution">
    <text evidence="1">The sequence shown here is derived from an EMBL/GenBank/DDBJ whole genome shotgun (WGS) entry which is preliminary data.</text>
</comment>
<dbReference type="Proteomes" id="UP001633002">
    <property type="component" value="Unassembled WGS sequence"/>
</dbReference>
<evidence type="ECO:0000313" key="2">
    <source>
        <dbReference type="Proteomes" id="UP001633002"/>
    </source>
</evidence>
<proteinExistence type="predicted"/>
<sequence length="247" mass="27119">MSITWKRHNLPAHIANIPHEGVKNDELLSIWKQNRQLKVTRLNRHDSAWGLQGTMLLGRRRRYLSRGCVAKLQGRVDAAEGCVAKLPGRLDAAEGCVAKLPSSGRCCRRIPSPSCQGRGRCCRRIPSPSCQGRVDAAEGCVAKLPRRGRCCRRIPSPSCQGCVAKLSVRQATNQKPKVAKLPDRGRCVAKLPGDASLSCRFADADRLLMGRELRRELRCGSPTDLTRAETVERAGETGSVSTLMTNE</sequence>
<organism evidence="1 2">
    <name type="scientific">Riccia sorocarpa</name>
    <dbReference type="NCBI Taxonomy" id="122646"/>
    <lineage>
        <taxon>Eukaryota</taxon>
        <taxon>Viridiplantae</taxon>
        <taxon>Streptophyta</taxon>
        <taxon>Embryophyta</taxon>
        <taxon>Marchantiophyta</taxon>
        <taxon>Marchantiopsida</taxon>
        <taxon>Marchantiidae</taxon>
        <taxon>Marchantiales</taxon>
        <taxon>Ricciaceae</taxon>
        <taxon>Riccia</taxon>
    </lineage>
</organism>
<name>A0ABD3GDB5_9MARC</name>